<keyword evidence="1" id="KW-0732">Signal</keyword>
<protein>
    <submittedName>
        <fullName evidence="2">DUF1311 domain-containing protein</fullName>
    </submittedName>
</protein>
<comment type="caution">
    <text evidence="2">The sequence shown here is derived from an EMBL/GenBank/DDBJ whole genome shotgun (WGS) entry which is preliminary data.</text>
</comment>
<dbReference type="RefSeq" id="WP_205103738.1">
    <property type="nucleotide sequence ID" value="NZ_JACJJC010000014.1"/>
</dbReference>
<proteinExistence type="predicted"/>
<evidence type="ECO:0000313" key="3">
    <source>
        <dbReference type="Proteomes" id="UP000715095"/>
    </source>
</evidence>
<feature type="chain" id="PRO_5045087755" evidence="1">
    <location>
        <begin position="30"/>
        <end position="160"/>
    </location>
</feature>
<feature type="signal peptide" evidence="1">
    <location>
        <begin position="1"/>
        <end position="29"/>
    </location>
</feature>
<gene>
    <name evidence="2" type="ORF">H6A60_09080</name>
</gene>
<dbReference type="EMBL" id="JACJJC010000014">
    <property type="protein sequence ID" value="MBM6704632.1"/>
    <property type="molecule type" value="Genomic_DNA"/>
</dbReference>
<name>A0ABS2DTL2_9BURK</name>
<dbReference type="Proteomes" id="UP000715095">
    <property type="component" value="Unassembled WGS sequence"/>
</dbReference>
<evidence type="ECO:0000256" key="1">
    <source>
        <dbReference type="SAM" id="SignalP"/>
    </source>
</evidence>
<reference evidence="2 3" key="1">
    <citation type="journal article" date="2021" name="Sci. Rep.">
        <title>The distribution of antibiotic resistance genes in chicken gut microbiota commensals.</title>
        <authorList>
            <person name="Juricova H."/>
            <person name="Matiasovicova J."/>
            <person name="Kubasova T."/>
            <person name="Cejkova D."/>
            <person name="Rychlik I."/>
        </authorList>
    </citation>
    <scope>NUCLEOTIDE SEQUENCE [LARGE SCALE GENOMIC DNA]</scope>
    <source>
        <strain evidence="2 3">An829</strain>
    </source>
</reference>
<evidence type="ECO:0000313" key="2">
    <source>
        <dbReference type="EMBL" id="MBM6704632.1"/>
    </source>
</evidence>
<sequence>MNFSMDIRQKLAPAVAAATVFFASGAALAAKTPPVPTMQEVQVCYEKAHAEGASPSPDAMAPCLEKELAFVKSEHKDATERVAAMAKAADKEQGVRTRWTKFIQAGQSFDTFVTRECAYFGMTTKGNRRAEKNGELACRINYYRMRTNVLKNRFLSGARR</sequence>
<keyword evidence="3" id="KW-1185">Reference proteome</keyword>
<accession>A0ABS2DTL2</accession>
<organism evidence="2 3">
    <name type="scientific">Sutterella massiliensis</name>
    <dbReference type="NCBI Taxonomy" id="1816689"/>
    <lineage>
        <taxon>Bacteria</taxon>
        <taxon>Pseudomonadati</taxon>
        <taxon>Pseudomonadota</taxon>
        <taxon>Betaproteobacteria</taxon>
        <taxon>Burkholderiales</taxon>
        <taxon>Sutterellaceae</taxon>
        <taxon>Sutterella</taxon>
    </lineage>
</organism>